<gene>
    <name evidence="14" type="ORF">JOF43_000592</name>
</gene>
<dbReference type="CDD" id="cd16917">
    <property type="entry name" value="HATPase_UhpB-NarQ-NarX-like"/>
    <property type="match status" value="1"/>
</dbReference>
<dbReference type="GO" id="GO:0016301">
    <property type="term" value="F:kinase activity"/>
    <property type="evidence" value="ECO:0007669"/>
    <property type="project" value="UniProtKB-KW"/>
</dbReference>
<keyword evidence="11" id="KW-0732">Signal</keyword>
<organism evidence="14 15">
    <name type="scientific">Brachybacterium sacelli</name>
    <dbReference type="NCBI Taxonomy" id="173364"/>
    <lineage>
        <taxon>Bacteria</taxon>
        <taxon>Bacillati</taxon>
        <taxon>Actinomycetota</taxon>
        <taxon>Actinomycetes</taxon>
        <taxon>Micrococcales</taxon>
        <taxon>Dermabacteraceae</taxon>
        <taxon>Brachybacterium</taxon>
    </lineage>
</organism>
<evidence type="ECO:0000256" key="3">
    <source>
        <dbReference type="ARBA" id="ARBA00022553"/>
    </source>
</evidence>
<evidence type="ECO:0000256" key="9">
    <source>
        <dbReference type="SAM" id="Coils"/>
    </source>
</evidence>
<dbReference type="Proteomes" id="UP001519290">
    <property type="component" value="Unassembled WGS sequence"/>
</dbReference>
<dbReference type="InterPro" id="IPR011712">
    <property type="entry name" value="Sig_transdc_His_kin_sub3_dim/P"/>
</dbReference>
<evidence type="ECO:0000256" key="4">
    <source>
        <dbReference type="ARBA" id="ARBA00022679"/>
    </source>
</evidence>
<keyword evidence="5" id="KW-0547">Nucleotide-binding</keyword>
<dbReference type="PROSITE" id="PS51257">
    <property type="entry name" value="PROKAR_LIPOPROTEIN"/>
    <property type="match status" value="1"/>
</dbReference>
<protein>
    <recommendedName>
        <fullName evidence="2">histidine kinase</fullName>
        <ecNumber evidence="2">2.7.13.3</ecNumber>
    </recommendedName>
</protein>
<evidence type="ECO:0000256" key="6">
    <source>
        <dbReference type="ARBA" id="ARBA00022777"/>
    </source>
</evidence>
<keyword evidence="7" id="KW-0067">ATP-binding</keyword>
<evidence type="ECO:0000256" key="10">
    <source>
        <dbReference type="SAM" id="Phobius"/>
    </source>
</evidence>
<evidence type="ECO:0000256" key="2">
    <source>
        <dbReference type="ARBA" id="ARBA00012438"/>
    </source>
</evidence>
<feature type="transmembrane region" description="Helical" evidence="10">
    <location>
        <begin position="153"/>
        <end position="174"/>
    </location>
</feature>
<dbReference type="Pfam" id="PF02518">
    <property type="entry name" value="HATPase_c"/>
    <property type="match status" value="1"/>
</dbReference>
<comment type="caution">
    <text evidence="14">The sequence shown here is derived from an EMBL/GenBank/DDBJ whole genome shotgun (WGS) entry which is preliminary data.</text>
</comment>
<keyword evidence="6 14" id="KW-0418">Kinase</keyword>
<evidence type="ECO:0000256" key="8">
    <source>
        <dbReference type="ARBA" id="ARBA00023012"/>
    </source>
</evidence>
<dbReference type="SUPFAM" id="SSF55874">
    <property type="entry name" value="ATPase domain of HSP90 chaperone/DNA topoisomerase II/histidine kinase"/>
    <property type="match status" value="1"/>
</dbReference>
<feature type="domain" description="Histidine kinase/HSP90-like ATPase" evidence="12">
    <location>
        <begin position="333"/>
        <end position="421"/>
    </location>
</feature>
<accession>A0ABS4WWQ8</accession>
<keyword evidence="10" id="KW-0472">Membrane</keyword>
<keyword evidence="10" id="KW-1133">Transmembrane helix</keyword>
<feature type="domain" description="Signal transduction histidine kinase subgroup 3 dimerisation and phosphoacceptor" evidence="13">
    <location>
        <begin position="210"/>
        <end position="275"/>
    </location>
</feature>
<feature type="transmembrane region" description="Helical" evidence="10">
    <location>
        <begin position="50"/>
        <end position="68"/>
    </location>
</feature>
<dbReference type="PANTHER" id="PTHR24421:SF10">
    <property type="entry name" value="NITRATE_NITRITE SENSOR PROTEIN NARQ"/>
    <property type="match status" value="1"/>
</dbReference>
<dbReference type="Pfam" id="PF07730">
    <property type="entry name" value="HisKA_3"/>
    <property type="match status" value="1"/>
</dbReference>
<comment type="catalytic activity">
    <reaction evidence="1">
        <text>ATP + protein L-histidine = ADP + protein N-phospho-L-histidine.</text>
        <dbReference type="EC" id="2.7.13.3"/>
    </reaction>
</comment>
<keyword evidence="4" id="KW-0808">Transferase</keyword>
<keyword evidence="3" id="KW-0597">Phosphoprotein</keyword>
<dbReference type="InterPro" id="IPR050482">
    <property type="entry name" value="Sensor_HK_TwoCompSys"/>
</dbReference>
<feature type="chain" id="PRO_5046700010" description="histidine kinase" evidence="11">
    <location>
        <begin position="35"/>
        <end position="437"/>
    </location>
</feature>
<name>A0ABS4WWQ8_9MICO</name>
<keyword evidence="10" id="KW-0812">Transmembrane</keyword>
<evidence type="ECO:0000259" key="13">
    <source>
        <dbReference type="Pfam" id="PF07730"/>
    </source>
</evidence>
<dbReference type="EC" id="2.7.13.3" evidence="2"/>
<dbReference type="PANTHER" id="PTHR24421">
    <property type="entry name" value="NITRATE/NITRITE SENSOR PROTEIN NARX-RELATED"/>
    <property type="match status" value="1"/>
</dbReference>
<keyword evidence="8" id="KW-0902">Two-component regulatory system</keyword>
<dbReference type="InterPro" id="IPR036890">
    <property type="entry name" value="HATPase_C_sf"/>
</dbReference>
<dbReference type="InterPro" id="IPR003594">
    <property type="entry name" value="HATPase_dom"/>
</dbReference>
<feature type="transmembrane region" description="Helical" evidence="10">
    <location>
        <begin position="75"/>
        <end position="91"/>
    </location>
</feature>
<dbReference type="Gene3D" id="1.20.5.1930">
    <property type="match status" value="1"/>
</dbReference>
<sequence length="437" mass="45400">MTSEARARWAVALATALACWAFTLALLVALPSLAAAEAGGAVIATPPGSALWWCTAVTLTLQSAALLGVRSRPRAALSAVTGLALLLGLLAPGVEYTLSHLGVLVAVFLAAPRRPWQEMRPVLALTALAVAAGTLANGLRSGLSTMPGVLGEALVQGVGIVGITALVSLSLASIRTAREAQRKEGQALARERDALEREREALIRATASEERAAMARELHDIAAHHLSGIALVAGAADRQIDTDPHAAHESVRQVRAQTRAVLDDIRRVVGLLRDSGRGEQGGQAERSVETLATIPALVEARAAAGMPVRLIQRAPSGDQEPGEGIGPLAQLVAYRMVQESLTNAAEHAPGAPCLVTVDETDPDELVLTVRDEGADPARISAEGTGGYGLVGMRERAGLIDAPLEHGPTADGGWQVRLRIPRDLTGLPSAPGIQEGAR</sequence>
<evidence type="ECO:0000313" key="14">
    <source>
        <dbReference type="EMBL" id="MBP2380635.1"/>
    </source>
</evidence>
<keyword evidence="15" id="KW-1185">Reference proteome</keyword>
<evidence type="ECO:0000256" key="5">
    <source>
        <dbReference type="ARBA" id="ARBA00022741"/>
    </source>
</evidence>
<dbReference type="RefSeq" id="WP_209898854.1">
    <property type="nucleotide sequence ID" value="NZ_BAAAJW010000014.1"/>
</dbReference>
<evidence type="ECO:0000256" key="11">
    <source>
        <dbReference type="SAM" id="SignalP"/>
    </source>
</evidence>
<feature type="coiled-coil region" evidence="9">
    <location>
        <begin position="178"/>
        <end position="212"/>
    </location>
</feature>
<proteinExistence type="predicted"/>
<keyword evidence="9" id="KW-0175">Coiled coil</keyword>
<evidence type="ECO:0000256" key="7">
    <source>
        <dbReference type="ARBA" id="ARBA00022840"/>
    </source>
</evidence>
<evidence type="ECO:0000313" key="15">
    <source>
        <dbReference type="Proteomes" id="UP001519290"/>
    </source>
</evidence>
<reference evidence="14 15" key="1">
    <citation type="submission" date="2021-03" db="EMBL/GenBank/DDBJ databases">
        <title>Sequencing the genomes of 1000 actinobacteria strains.</title>
        <authorList>
            <person name="Klenk H.-P."/>
        </authorList>
    </citation>
    <scope>NUCLEOTIDE SEQUENCE [LARGE SCALE GENOMIC DNA]</scope>
    <source>
        <strain evidence="14 15">DSM 14566</strain>
    </source>
</reference>
<dbReference type="Gene3D" id="3.30.565.10">
    <property type="entry name" value="Histidine kinase-like ATPase, C-terminal domain"/>
    <property type="match status" value="1"/>
</dbReference>
<evidence type="ECO:0000259" key="12">
    <source>
        <dbReference type="Pfam" id="PF02518"/>
    </source>
</evidence>
<dbReference type="EMBL" id="JAGIOD010000001">
    <property type="protein sequence ID" value="MBP2380635.1"/>
    <property type="molecule type" value="Genomic_DNA"/>
</dbReference>
<feature type="signal peptide" evidence="11">
    <location>
        <begin position="1"/>
        <end position="34"/>
    </location>
</feature>
<evidence type="ECO:0000256" key="1">
    <source>
        <dbReference type="ARBA" id="ARBA00000085"/>
    </source>
</evidence>